<evidence type="ECO:0000259" key="7">
    <source>
        <dbReference type="PROSITE" id="PS51900"/>
    </source>
</evidence>
<reference evidence="8 9" key="1">
    <citation type="submission" date="2018-10" db="EMBL/GenBank/DDBJ databases">
        <title>Notoacmeibacter sp. M2BS9Y-3-1, whole genome shotgun sequence.</title>
        <authorList>
            <person name="Tuo L."/>
        </authorList>
    </citation>
    <scope>NUCLEOTIDE SEQUENCE [LARGE SCALE GENOMIC DNA]</scope>
    <source>
        <strain evidence="8 9">M2BS9Y-3-1</strain>
    </source>
</reference>
<dbReference type="GO" id="GO:0015074">
    <property type="term" value="P:DNA integration"/>
    <property type="evidence" value="ECO:0007669"/>
    <property type="project" value="UniProtKB-KW"/>
</dbReference>
<comment type="caution">
    <text evidence="8">The sequence shown here is derived from an EMBL/GenBank/DDBJ whole genome shotgun (WGS) entry which is preliminary data.</text>
</comment>
<sequence>MALKMAQPWPHPKTGVFWYRRAVPKDLRELVGKREELVTLGTKDAAEARVEYAKVSAQVEVRWSNLRAGYRSLTEREAHEYAKLSHDNWLNGHADDPRMQLTWRTHLYADLWTKDLRTDGKTVVADDIIRDFMRRFCHIQTDNCLAHFGLRVDDLSYFKLSRAIAAAFQRASLKLDQLAEGIIDPGDVATTKAAHVSPAEQPRFADTAIKPLSVTGLFESWWQEAKAAGRKPSTHESYHHTVKGFVAFLGHDDATRVTPDDVVAFKDHRLTTPSQRTGKIPSAKTVKDSDLSALKTIFGWAKINRKLAENPAEGVTIRVGKKPQLRPKGFTDDEANAILSAALNYEPIPRELPSTAAAKHWIPWLCAFSGARVGEIGQLRRQDIRFENGFWVLRITPDAGTVKTNQARDIVLHPQLIDLGFHLFVEAAQPGPLFVVPGKNGDVAGPLSGLLNRMREFVRDVVPDPNVQPNHGWRHLFTTRCIDAEIEARIYNAIQGHAARTVADQYGDVTLKAKAMAIRKLPRFEVDEHRR</sequence>
<dbReference type="Proteomes" id="UP000281094">
    <property type="component" value="Unassembled WGS sequence"/>
</dbReference>
<accession>A0A3L7J2Y6</accession>
<dbReference type="GO" id="GO:0003677">
    <property type="term" value="F:DNA binding"/>
    <property type="evidence" value="ECO:0007669"/>
    <property type="project" value="UniProtKB-UniRule"/>
</dbReference>
<dbReference type="GO" id="GO:0006310">
    <property type="term" value="P:DNA recombination"/>
    <property type="evidence" value="ECO:0007669"/>
    <property type="project" value="UniProtKB-KW"/>
</dbReference>
<dbReference type="InterPro" id="IPR002104">
    <property type="entry name" value="Integrase_catalytic"/>
</dbReference>
<dbReference type="Gene3D" id="1.10.150.130">
    <property type="match status" value="1"/>
</dbReference>
<feature type="domain" description="Tyr recombinase" evidence="6">
    <location>
        <begin position="325"/>
        <end position="519"/>
    </location>
</feature>
<feature type="domain" description="Core-binding (CB)" evidence="7">
    <location>
        <begin position="212"/>
        <end position="302"/>
    </location>
</feature>
<evidence type="ECO:0000256" key="1">
    <source>
        <dbReference type="ARBA" id="ARBA00008857"/>
    </source>
</evidence>
<dbReference type="InterPro" id="IPR013762">
    <property type="entry name" value="Integrase-like_cat_sf"/>
</dbReference>
<dbReference type="InterPro" id="IPR010998">
    <property type="entry name" value="Integrase_recombinase_N"/>
</dbReference>
<evidence type="ECO:0000256" key="2">
    <source>
        <dbReference type="ARBA" id="ARBA00022908"/>
    </source>
</evidence>
<keyword evidence="3 5" id="KW-0238">DNA-binding</keyword>
<dbReference type="SUPFAM" id="SSF56349">
    <property type="entry name" value="DNA breaking-rejoining enzymes"/>
    <property type="match status" value="1"/>
</dbReference>
<evidence type="ECO:0000256" key="4">
    <source>
        <dbReference type="ARBA" id="ARBA00023172"/>
    </source>
</evidence>
<dbReference type="InterPro" id="IPR011010">
    <property type="entry name" value="DNA_brk_join_enz"/>
</dbReference>
<evidence type="ECO:0008006" key="10">
    <source>
        <dbReference type="Google" id="ProtNLM"/>
    </source>
</evidence>
<evidence type="ECO:0000259" key="6">
    <source>
        <dbReference type="PROSITE" id="PS51898"/>
    </source>
</evidence>
<dbReference type="PANTHER" id="PTHR30349:SF41">
    <property type="entry name" value="INTEGRASE_RECOMBINASE PROTEIN MJ0367-RELATED"/>
    <property type="match status" value="1"/>
</dbReference>
<dbReference type="Pfam" id="PF20172">
    <property type="entry name" value="DUF6538"/>
    <property type="match status" value="1"/>
</dbReference>
<evidence type="ECO:0000313" key="9">
    <source>
        <dbReference type="Proteomes" id="UP000281094"/>
    </source>
</evidence>
<evidence type="ECO:0000256" key="5">
    <source>
        <dbReference type="PROSITE-ProRule" id="PRU01248"/>
    </source>
</evidence>
<keyword evidence="4" id="KW-0233">DNA recombination</keyword>
<dbReference type="RefSeq" id="WP_121646805.1">
    <property type="nucleotide sequence ID" value="NZ_RCWN01000004.1"/>
</dbReference>
<dbReference type="Gene3D" id="1.10.443.10">
    <property type="entry name" value="Intergrase catalytic core"/>
    <property type="match status" value="1"/>
</dbReference>
<proteinExistence type="inferred from homology"/>
<name>A0A3L7J2Y6_9HYPH</name>
<dbReference type="InterPro" id="IPR050090">
    <property type="entry name" value="Tyrosine_recombinase_XerCD"/>
</dbReference>
<dbReference type="EMBL" id="RCWN01000004">
    <property type="protein sequence ID" value="RLQ84844.1"/>
    <property type="molecule type" value="Genomic_DNA"/>
</dbReference>
<organism evidence="8 9">
    <name type="scientific">Notoacmeibacter ruber</name>
    <dbReference type="NCBI Taxonomy" id="2670375"/>
    <lineage>
        <taxon>Bacteria</taxon>
        <taxon>Pseudomonadati</taxon>
        <taxon>Pseudomonadota</taxon>
        <taxon>Alphaproteobacteria</taxon>
        <taxon>Hyphomicrobiales</taxon>
        <taxon>Notoacmeibacteraceae</taxon>
        <taxon>Notoacmeibacter</taxon>
    </lineage>
</organism>
<dbReference type="InterPro" id="IPR044068">
    <property type="entry name" value="CB"/>
</dbReference>
<dbReference type="InterPro" id="IPR046668">
    <property type="entry name" value="DUF6538"/>
</dbReference>
<dbReference type="PROSITE" id="PS51900">
    <property type="entry name" value="CB"/>
    <property type="match status" value="1"/>
</dbReference>
<dbReference type="PROSITE" id="PS51898">
    <property type="entry name" value="TYR_RECOMBINASE"/>
    <property type="match status" value="1"/>
</dbReference>
<gene>
    <name evidence="8" type="ORF">D8780_15645</name>
</gene>
<evidence type="ECO:0000313" key="8">
    <source>
        <dbReference type="EMBL" id="RLQ84844.1"/>
    </source>
</evidence>
<dbReference type="PANTHER" id="PTHR30349">
    <property type="entry name" value="PHAGE INTEGRASE-RELATED"/>
    <property type="match status" value="1"/>
</dbReference>
<evidence type="ECO:0000256" key="3">
    <source>
        <dbReference type="ARBA" id="ARBA00023125"/>
    </source>
</evidence>
<keyword evidence="2" id="KW-0229">DNA integration</keyword>
<dbReference type="AlphaFoldDB" id="A0A3L7J2Y6"/>
<keyword evidence="9" id="KW-1185">Reference proteome</keyword>
<comment type="similarity">
    <text evidence="1">Belongs to the 'phage' integrase family.</text>
</comment>
<protein>
    <recommendedName>
        <fullName evidence="10">Integrase</fullName>
    </recommendedName>
</protein>